<dbReference type="GO" id="GO:0070150">
    <property type="term" value="P:mitochondrial glycyl-tRNA aminoacylation"/>
    <property type="evidence" value="ECO:0007669"/>
    <property type="project" value="TreeGrafter"/>
</dbReference>
<feature type="domain" description="Anticodon-binding" evidence="1">
    <location>
        <begin position="68"/>
        <end position="160"/>
    </location>
</feature>
<proteinExistence type="predicted"/>
<dbReference type="Pfam" id="PF03129">
    <property type="entry name" value="HGTP_anticodon"/>
    <property type="match status" value="1"/>
</dbReference>
<protein>
    <recommendedName>
        <fullName evidence="1">Anticodon-binding domain-containing protein</fullName>
    </recommendedName>
</protein>
<dbReference type="Proteomes" id="UP000272942">
    <property type="component" value="Unassembled WGS sequence"/>
</dbReference>
<gene>
    <name evidence="2" type="ORF">ECPE_LOCUS6152</name>
</gene>
<dbReference type="EMBL" id="UZAN01043096">
    <property type="protein sequence ID" value="VDP77541.1"/>
    <property type="molecule type" value="Genomic_DNA"/>
</dbReference>
<reference evidence="2 3" key="1">
    <citation type="submission" date="2018-11" db="EMBL/GenBank/DDBJ databases">
        <authorList>
            <consortium name="Pathogen Informatics"/>
        </authorList>
    </citation>
    <scope>NUCLEOTIDE SEQUENCE [LARGE SCALE GENOMIC DNA]</scope>
    <source>
        <strain evidence="2 3">Egypt</strain>
    </source>
</reference>
<dbReference type="InterPro" id="IPR036621">
    <property type="entry name" value="Anticodon-bd_dom_sf"/>
</dbReference>
<dbReference type="SUPFAM" id="SSF52954">
    <property type="entry name" value="Class II aaRS ABD-related"/>
    <property type="match status" value="1"/>
</dbReference>
<dbReference type="InterPro" id="IPR004154">
    <property type="entry name" value="Anticodon-bd"/>
</dbReference>
<evidence type="ECO:0000313" key="2">
    <source>
        <dbReference type="EMBL" id="VDP77541.1"/>
    </source>
</evidence>
<dbReference type="OrthoDB" id="57698at2759"/>
<dbReference type="PRINTS" id="PR01043">
    <property type="entry name" value="TRNASYNTHGLY"/>
</dbReference>
<dbReference type="GO" id="GO:0004820">
    <property type="term" value="F:glycine-tRNA ligase activity"/>
    <property type="evidence" value="ECO:0007669"/>
    <property type="project" value="TreeGrafter"/>
</dbReference>
<dbReference type="AlphaFoldDB" id="A0A3P8G549"/>
<dbReference type="InterPro" id="IPR027031">
    <property type="entry name" value="Gly-tRNA_synthase/POLG2"/>
</dbReference>
<dbReference type="Gene3D" id="3.40.50.800">
    <property type="entry name" value="Anticodon-binding domain"/>
    <property type="match status" value="1"/>
</dbReference>
<organism evidence="2 3">
    <name type="scientific">Echinostoma caproni</name>
    <dbReference type="NCBI Taxonomy" id="27848"/>
    <lineage>
        <taxon>Eukaryota</taxon>
        <taxon>Metazoa</taxon>
        <taxon>Spiralia</taxon>
        <taxon>Lophotrochozoa</taxon>
        <taxon>Platyhelminthes</taxon>
        <taxon>Trematoda</taxon>
        <taxon>Digenea</taxon>
        <taxon>Plagiorchiida</taxon>
        <taxon>Echinostomata</taxon>
        <taxon>Echinostomatoidea</taxon>
        <taxon>Echinostomatidae</taxon>
        <taxon>Echinostoma</taxon>
    </lineage>
</organism>
<dbReference type="InterPro" id="IPR045864">
    <property type="entry name" value="aa-tRNA-synth_II/BPL/LPL"/>
</dbReference>
<name>A0A3P8G549_9TREM</name>
<dbReference type="GO" id="GO:0005739">
    <property type="term" value="C:mitochondrion"/>
    <property type="evidence" value="ECO:0007669"/>
    <property type="project" value="TreeGrafter"/>
</dbReference>
<dbReference type="FunFam" id="3.40.50.800:FF:000004">
    <property type="entry name" value="Glycine--tRNA ligase 2"/>
    <property type="match status" value="1"/>
</dbReference>
<keyword evidence="3" id="KW-1185">Reference proteome</keyword>
<sequence length="188" mass="21299">MVTYIDSLIYHVIFSRFVLVEEIVPNVIEPSFGLGRILYAVFEHSFRVREGDEQRTYLSVPPVLAPYKCSVLPLSSHPDFAPFVRQLSDALTRAGVTHRIDESSGSIGRRYARTDQIAIPYGITVDFDTVNKIPASATLRERDSMKQIRVPLLELPALVSDLSNRLLDWTEAQTKYPAFEQQETGKQN</sequence>
<accession>A0A3P8G549</accession>
<dbReference type="PANTHER" id="PTHR10745">
    <property type="entry name" value="GLYCYL-TRNA SYNTHETASE/DNA POLYMERASE SUBUNIT GAMMA-2"/>
    <property type="match status" value="1"/>
</dbReference>
<evidence type="ECO:0000313" key="3">
    <source>
        <dbReference type="Proteomes" id="UP000272942"/>
    </source>
</evidence>
<dbReference type="CDD" id="cd00858">
    <property type="entry name" value="GlyRS_anticodon"/>
    <property type="match status" value="1"/>
</dbReference>
<dbReference type="PANTHER" id="PTHR10745:SF0">
    <property type="entry name" value="GLYCINE--TRNA LIGASE"/>
    <property type="match status" value="1"/>
</dbReference>
<evidence type="ECO:0000259" key="1">
    <source>
        <dbReference type="Pfam" id="PF03129"/>
    </source>
</evidence>
<dbReference type="Gene3D" id="3.30.930.10">
    <property type="entry name" value="Bira Bifunctional Protein, Domain 2"/>
    <property type="match status" value="1"/>
</dbReference>